<dbReference type="CDD" id="cd06579">
    <property type="entry name" value="TM_PBP1_transp_AraH_like"/>
    <property type="match status" value="1"/>
</dbReference>
<protein>
    <recommendedName>
        <fullName evidence="10">Xylose transport system permease protein XylH</fullName>
    </recommendedName>
</protein>
<feature type="transmembrane region" description="Helical" evidence="11">
    <location>
        <begin position="147"/>
        <end position="170"/>
    </location>
</feature>
<feature type="transmembrane region" description="Helical" evidence="11">
    <location>
        <begin position="368"/>
        <end position="386"/>
    </location>
</feature>
<feature type="transmembrane region" description="Helical" evidence="11">
    <location>
        <begin position="69"/>
        <end position="89"/>
    </location>
</feature>
<reference evidence="12 13" key="1">
    <citation type="submission" date="2018-11" db="EMBL/GenBank/DDBJ databases">
        <authorList>
            <person name="Li F."/>
        </authorList>
    </citation>
    <scope>NUCLEOTIDE SEQUENCE [LARGE SCALE GENOMIC DNA]</scope>
    <source>
        <strain evidence="12 13">Gsoil 818</strain>
    </source>
</reference>
<dbReference type="PANTHER" id="PTHR32196">
    <property type="entry name" value="ABC TRANSPORTER PERMEASE PROTEIN YPHD-RELATED-RELATED"/>
    <property type="match status" value="1"/>
</dbReference>
<evidence type="ECO:0000256" key="7">
    <source>
        <dbReference type="ARBA" id="ARBA00022989"/>
    </source>
</evidence>
<evidence type="ECO:0000256" key="6">
    <source>
        <dbReference type="ARBA" id="ARBA00022692"/>
    </source>
</evidence>
<evidence type="ECO:0000256" key="11">
    <source>
        <dbReference type="SAM" id="Phobius"/>
    </source>
</evidence>
<feature type="transmembrane region" description="Helical" evidence="11">
    <location>
        <begin position="224"/>
        <end position="245"/>
    </location>
</feature>
<keyword evidence="13" id="KW-1185">Reference proteome</keyword>
<organism evidence="12 13">
    <name type="scientific">Nocardioides pocheonensis</name>
    <dbReference type="NCBI Taxonomy" id="661485"/>
    <lineage>
        <taxon>Bacteria</taxon>
        <taxon>Bacillati</taxon>
        <taxon>Actinomycetota</taxon>
        <taxon>Actinomycetes</taxon>
        <taxon>Propionibacteriales</taxon>
        <taxon>Nocardioidaceae</taxon>
        <taxon>Nocardioides</taxon>
    </lineage>
</organism>
<evidence type="ECO:0000313" key="12">
    <source>
        <dbReference type="EMBL" id="RNM11612.1"/>
    </source>
</evidence>
<sequence length="420" mass="43526">MSATETTTEPAVAPRGPQSLGAVFEDYRARIRGGDVGALPALAGVIVLVLVFTVLSGTQFTNAFNFANLVLQGSAYAVFAMGLVFVLLLGEIDLSAGYTGGVGAAVVGKLILDQNLNWVLALIGGLLFGALVGLVIGLLVSKLGVPSFVVTLAFFLALQGVLLLMTGAGGTIPYRDSHLLAIMNKNMPLWLGWAFAGLTVIAYAALGFSRRLQRQRAGLPTPTILVWVLKSIAFAAVLIAATAYLSKERSRNVFLASLKGVPIVIVIVAGLLVVLTFLLTRTAWGRHVYAVGGNAEAARRAGINVARVKISCFMMCSMLASVGGVLLASRTNSVNPQTGGSDVLLFAVGSAVIGGTSLFGGRGRVLDGILGAVVITVIVNGMTLQGQSQGRVYMITGLVLLLAASVDAVSRRRAAASGRV</sequence>
<dbReference type="RefSeq" id="WP_123224842.1">
    <property type="nucleotide sequence ID" value="NZ_RJSF01000047.1"/>
</dbReference>
<comment type="caution">
    <text evidence="12">The sequence shown here is derived from an EMBL/GenBank/DDBJ whole genome shotgun (WGS) entry which is preliminary data.</text>
</comment>
<feature type="transmembrane region" description="Helical" evidence="11">
    <location>
        <begin position="36"/>
        <end position="57"/>
    </location>
</feature>
<evidence type="ECO:0000256" key="1">
    <source>
        <dbReference type="ARBA" id="ARBA00004651"/>
    </source>
</evidence>
<dbReference type="GO" id="GO:0022857">
    <property type="term" value="F:transmembrane transporter activity"/>
    <property type="evidence" value="ECO:0007669"/>
    <property type="project" value="InterPro"/>
</dbReference>
<feature type="transmembrane region" description="Helical" evidence="11">
    <location>
        <begin position="308"/>
        <end position="328"/>
    </location>
</feature>
<accession>A0A3N0GHI7</accession>
<evidence type="ECO:0000256" key="4">
    <source>
        <dbReference type="ARBA" id="ARBA00022519"/>
    </source>
</evidence>
<keyword evidence="6 11" id="KW-0812">Transmembrane</keyword>
<evidence type="ECO:0000313" key="13">
    <source>
        <dbReference type="Proteomes" id="UP000279994"/>
    </source>
</evidence>
<evidence type="ECO:0000256" key="9">
    <source>
        <dbReference type="ARBA" id="ARBA00035611"/>
    </source>
</evidence>
<evidence type="ECO:0000256" key="3">
    <source>
        <dbReference type="ARBA" id="ARBA00022475"/>
    </source>
</evidence>
<proteinExistence type="predicted"/>
<keyword evidence="5" id="KW-0762">Sugar transport</keyword>
<keyword evidence="8 11" id="KW-0472">Membrane</keyword>
<dbReference type="PANTHER" id="PTHR32196:SF32">
    <property type="entry name" value="XYLOSE TRANSPORT SYSTEM PERMEASE PROTEIN XYLH"/>
    <property type="match status" value="1"/>
</dbReference>
<evidence type="ECO:0000256" key="8">
    <source>
        <dbReference type="ARBA" id="ARBA00023136"/>
    </source>
</evidence>
<comment type="subcellular location">
    <subcellularLocation>
        <location evidence="1">Cell membrane</location>
        <topology evidence="1">Multi-pass membrane protein</topology>
    </subcellularLocation>
</comment>
<keyword evidence="2" id="KW-0813">Transport</keyword>
<name>A0A3N0GHI7_9ACTN</name>
<dbReference type="AlphaFoldDB" id="A0A3N0GHI7"/>
<keyword evidence="3" id="KW-1003">Cell membrane</keyword>
<dbReference type="OrthoDB" id="3468954at2"/>
<keyword evidence="4" id="KW-0997">Cell inner membrane</keyword>
<evidence type="ECO:0000256" key="2">
    <source>
        <dbReference type="ARBA" id="ARBA00022448"/>
    </source>
</evidence>
<feature type="transmembrane region" description="Helical" evidence="11">
    <location>
        <begin position="190"/>
        <end position="212"/>
    </location>
</feature>
<feature type="transmembrane region" description="Helical" evidence="11">
    <location>
        <begin position="392"/>
        <end position="410"/>
    </location>
</feature>
<feature type="transmembrane region" description="Helical" evidence="11">
    <location>
        <begin position="118"/>
        <end position="140"/>
    </location>
</feature>
<feature type="transmembrane region" description="Helical" evidence="11">
    <location>
        <begin position="260"/>
        <end position="279"/>
    </location>
</feature>
<keyword evidence="7 11" id="KW-1133">Transmembrane helix</keyword>
<dbReference type="GO" id="GO:0005886">
    <property type="term" value="C:plasma membrane"/>
    <property type="evidence" value="ECO:0007669"/>
    <property type="project" value="UniProtKB-SubCell"/>
</dbReference>
<feature type="transmembrane region" description="Helical" evidence="11">
    <location>
        <begin position="343"/>
        <end position="361"/>
    </location>
</feature>
<evidence type="ECO:0000256" key="10">
    <source>
        <dbReference type="ARBA" id="ARBA00035686"/>
    </source>
</evidence>
<evidence type="ECO:0000256" key="5">
    <source>
        <dbReference type="ARBA" id="ARBA00022597"/>
    </source>
</evidence>
<gene>
    <name evidence="12" type="ORF">EFL26_20785</name>
</gene>
<comment type="function">
    <text evidence="9">Part of the binding-protein-dependent transport system for D-xylose. Probably responsible for the translocation of the substrate across the membrane.</text>
</comment>
<dbReference type="Pfam" id="PF02653">
    <property type="entry name" value="BPD_transp_2"/>
    <property type="match status" value="1"/>
</dbReference>
<dbReference type="EMBL" id="RJSF01000047">
    <property type="protein sequence ID" value="RNM11612.1"/>
    <property type="molecule type" value="Genomic_DNA"/>
</dbReference>
<dbReference type="InterPro" id="IPR001851">
    <property type="entry name" value="ABC_transp_permease"/>
</dbReference>
<dbReference type="Proteomes" id="UP000279994">
    <property type="component" value="Unassembled WGS sequence"/>
</dbReference>